<proteinExistence type="predicted"/>
<dbReference type="Proteomes" id="UP000008909">
    <property type="component" value="Unassembled WGS sequence"/>
</dbReference>
<evidence type="ECO:0000313" key="2">
    <source>
        <dbReference type="Proteomes" id="UP000008909"/>
    </source>
</evidence>
<reference key="2">
    <citation type="submission" date="2011-10" db="EMBL/GenBank/DDBJ databases">
        <title>The genome and transcriptome sequence of Clonorchis sinensis provide insights into the carcinogenic liver fluke.</title>
        <authorList>
            <person name="Wang X."/>
            <person name="Huang Y."/>
            <person name="Chen W."/>
            <person name="Liu H."/>
            <person name="Guo L."/>
            <person name="Chen Y."/>
            <person name="Luo F."/>
            <person name="Zhou W."/>
            <person name="Sun J."/>
            <person name="Mao Q."/>
            <person name="Liang P."/>
            <person name="Zhou C."/>
            <person name="Tian Y."/>
            <person name="Men J."/>
            <person name="Lv X."/>
            <person name="Huang L."/>
            <person name="Zhou J."/>
            <person name="Hu Y."/>
            <person name="Li R."/>
            <person name="Zhang F."/>
            <person name="Lei H."/>
            <person name="Li X."/>
            <person name="Hu X."/>
            <person name="Liang C."/>
            <person name="Xu J."/>
            <person name="Wu Z."/>
            <person name="Yu X."/>
        </authorList>
    </citation>
    <scope>NUCLEOTIDE SEQUENCE</scope>
    <source>
        <strain>Henan</strain>
    </source>
</reference>
<evidence type="ECO:0008006" key="3">
    <source>
        <dbReference type="Google" id="ProtNLM"/>
    </source>
</evidence>
<keyword evidence="2" id="KW-1185">Reference proteome</keyword>
<gene>
    <name evidence="1" type="ORF">CLF_108423</name>
</gene>
<dbReference type="EMBL" id="DF144046">
    <property type="protein sequence ID" value="GAA55600.1"/>
    <property type="molecule type" value="Genomic_DNA"/>
</dbReference>
<evidence type="ECO:0000313" key="1">
    <source>
        <dbReference type="EMBL" id="GAA55600.1"/>
    </source>
</evidence>
<accession>G7YRM0</accession>
<organism evidence="1 2">
    <name type="scientific">Clonorchis sinensis</name>
    <name type="common">Chinese liver fluke</name>
    <dbReference type="NCBI Taxonomy" id="79923"/>
    <lineage>
        <taxon>Eukaryota</taxon>
        <taxon>Metazoa</taxon>
        <taxon>Spiralia</taxon>
        <taxon>Lophotrochozoa</taxon>
        <taxon>Platyhelminthes</taxon>
        <taxon>Trematoda</taxon>
        <taxon>Digenea</taxon>
        <taxon>Opisthorchiida</taxon>
        <taxon>Opisthorchiata</taxon>
        <taxon>Opisthorchiidae</taxon>
        <taxon>Clonorchis</taxon>
    </lineage>
</organism>
<reference evidence="1" key="1">
    <citation type="journal article" date="2011" name="Genome Biol.">
        <title>The draft genome of the carcinogenic human liver fluke Clonorchis sinensis.</title>
        <authorList>
            <person name="Wang X."/>
            <person name="Chen W."/>
            <person name="Huang Y."/>
            <person name="Sun J."/>
            <person name="Men J."/>
            <person name="Liu H."/>
            <person name="Luo F."/>
            <person name="Guo L."/>
            <person name="Lv X."/>
            <person name="Deng C."/>
            <person name="Zhou C."/>
            <person name="Fan Y."/>
            <person name="Li X."/>
            <person name="Huang L."/>
            <person name="Hu Y."/>
            <person name="Liang C."/>
            <person name="Hu X."/>
            <person name="Xu J."/>
            <person name="Yu X."/>
        </authorList>
    </citation>
    <scope>NUCLEOTIDE SEQUENCE [LARGE SCALE GENOMIC DNA]</scope>
    <source>
        <strain evidence="1">Henan</strain>
    </source>
</reference>
<dbReference type="AlphaFoldDB" id="G7YRM0"/>
<sequence length="333" mass="37778">MRIDISLGINVQVGIWNPYDSEIENKVRNKMTKRKIIQIGLRVRELMAESPAWNVYAIPISSANKKGDPRMIKSVTILMCTSREKARYLRDSADVVHFYQRTPFTMMRSSDQFGQCIEYARTKANVANSSAVSKFFEPIYSISCIDITPVLLAISCHTTSKEKASAKGEVRRSCMSLRKTVNNKAPKLLEIIKIDTSEHHLQVERYQRSRTNDASLLCLSHSFFPSLSPCRRHLCRPSPEDCRRNEAAKSLHSAGSFASGTAPPGPLKKWISDGTLSLLESLENVHASPKFNLARQIVRRQVKVRAGRKAWWTRKAREMEETQKAGNVRRLLS</sequence>
<protein>
    <recommendedName>
        <fullName evidence="3">ATP-binding cassette transporter</fullName>
    </recommendedName>
</protein>
<name>G7YRM0_CLOSI</name>